<gene>
    <name evidence="1" type="ORF">PAXRUDRAFT_216214</name>
</gene>
<dbReference type="AlphaFoldDB" id="A0A0D0DHD5"/>
<evidence type="ECO:0000313" key="1">
    <source>
        <dbReference type="EMBL" id="KIK80839.1"/>
    </source>
</evidence>
<reference evidence="1 2" key="1">
    <citation type="submission" date="2014-04" db="EMBL/GenBank/DDBJ databases">
        <authorList>
            <consortium name="DOE Joint Genome Institute"/>
            <person name="Kuo A."/>
            <person name="Kohler A."/>
            <person name="Jargeat P."/>
            <person name="Nagy L.G."/>
            <person name="Floudas D."/>
            <person name="Copeland A."/>
            <person name="Barry K.W."/>
            <person name="Cichocki N."/>
            <person name="Veneault-Fourrey C."/>
            <person name="LaButti K."/>
            <person name="Lindquist E.A."/>
            <person name="Lipzen A."/>
            <person name="Lundell T."/>
            <person name="Morin E."/>
            <person name="Murat C."/>
            <person name="Sun H."/>
            <person name="Tunlid A."/>
            <person name="Henrissat B."/>
            <person name="Grigoriev I.V."/>
            <person name="Hibbett D.S."/>
            <person name="Martin F."/>
            <person name="Nordberg H.P."/>
            <person name="Cantor M.N."/>
            <person name="Hua S.X."/>
        </authorList>
    </citation>
    <scope>NUCLEOTIDE SEQUENCE [LARGE SCALE GENOMIC DNA]</scope>
    <source>
        <strain evidence="1 2">Ve08.2h10</strain>
    </source>
</reference>
<dbReference type="InParanoid" id="A0A0D0DHD5"/>
<protein>
    <submittedName>
        <fullName evidence="1">Uncharacterized protein</fullName>
    </submittedName>
</protein>
<proteinExistence type="predicted"/>
<feature type="non-terminal residue" evidence="1">
    <location>
        <position position="66"/>
    </location>
</feature>
<dbReference type="EMBL" id="KN825921">
    <property type="protein sequence ID" value="KIK80839.1"/>
    <property type="molecule type" value="Genomic_DNA"/>
</dbReference>
<dbReference type="HOGENOM" id="CLU_2838191_0_0_1"/>
<evidence type="ECO:0000313" key="2">
    <source>
        <dbReference type="Proteomes" id="UP000054538"/>
    </source>
</evidence>
<reference evidence="2" key="2">
    <citation type="submission" date="2015-01" db="EMBL/GenBank/DDBJ databases">
        <title>Evolutionary Origins and Diversification of the Mycorrhizal Mutualists.</title>
        <authorList>
            <consortium name="DOE Joint Genome Institute"/>
            <consortium name="Mycorrhizal Genomics Consortium"/>
            <person name="Kohler A."/>
            <person name="Kuo A."/>
            <person name="Nagy L.G."/>
            <person name="Floudas D."/>
            <person name="Copeland A."/>
            <person name="Barry K.W."/>
            <person name="Cichocki N."/>
            <person name="Veneault-Fourrey C."/>
            <person name="LaButti K."/>
            <person name="Lindquist E.A."/>
            <person name="Lipzen A."/>
            <person name="Lundell T."/>
            <person name="Morin E."/>
            <person name="Murat C."/>
            <person name="Riley R."/>
            <person name="Ohm R."/>
            <person name="Sun H."/>
            <person name="Tunlid A."/>
            <person name="Henrissat B."/>
            <person name="Grigoriev I.V."/>
            <person name="Hibbett D.S."/>
            <person name="Martin F."/>
        </authorList>
    </citation>
    <scope>NUCLEOTIDE SEQUENCE [LARGE SCALE GENOMIC DNA]</scope>
    <source>
        <strain evidence="2">Ve08.2h10</strain>
    </source>
</reference>
<keyword evidence="2" id="KW-1185">Reference proteome</keyword>
<organism evidence="1 2">
    <name type="scientific">Paxillus rubicundulus Ve08.2h10</name>
    <dbReference type="NCBI Taxonomy" id="930991"/>
    <lineage>
        <taxon>Eukaryota</taxon>
        <taxon>Fungi</taxon>
        <taxon>Dikarya</taxon>
        <taxon>Basidiomycota</taxon>
        <taxon>Agaricomycotina</taxon>
        <taxon>Agaricomycetes</taxon>
        <taxon>Agaricomycetidae</taxon>
        <taxon>Boletales</taxon>
        <taxon>Paxilineae</taxon>
        <taxon>Paxillaceae</taxon>
        <taxon>Paxillus</taxon>
    </lineage>
</organism>
<name>A0A0D0DHD5_9AGAM</name>
<accession>A0A0D0DHD5</accession>
<sequence>MPLIHTMTRFATRSLRFYRKSLNGKHISKSLCAVERCGALYNAYSPTARSMLDSSSQLRVCCGALH</sequence>
<dbReference type="Proteomes" id="UP000054538">
    <property type="component" value="Unassembled WGS sequence"/>
</dbReference>